<sequence>MKGSEEDRREFSRIRTRIEALMRRLDDPEAPQLFHETVLLPDVRNIFVGSSIQKEIADFLIALDAKLDTLVSMATRDQLEQDFPIIADIHEISGNGFRFHTTEHVEPGEYFEAVLFLSRMPLRLAGAVGVVRDFRSACTQRQCSPQWVIEFTRIREQDLDAVVQFVFQEERRAIREQKLYSNEK</sequence>
<comment type="caution">
    <text evidence="1">The sequence shown here is derived from an EMBL/GenBank/DDBJ whole genome shotgun (WGS) entry which is preliminary data.</text>
</comment>
<dbReference type="Proteomes" id="UP000448292">
    <property type="component" value="Unassembled WGS sequence"/>
</dbReference>
<evidence type="ECO:0000313" key="2">
    <source>
        <dbReference type="Proteomes" id="UP000448292"/>
    </source>
</evidence>
<organism evidence="1 2">
    <name type="scientific">Oceanidesulfovibrio indonesiensis</name>
    <dbReference type="NCBI Taxonomy" id="54767"/>
    <lineage>
        <taxon>Bacteria</taxon>
        <taxon>Pseudomonadati</taxon>
        <taxon>Thermodesulfobacteriota</taxon>
        <taxon>Desulfovibrionia</taxon>
        <taxon>Desulfovibrionales</taxon>
        <taxon>Desulfovibrionaceae</taxon>
        <taxon>Oceanidesulfovibrio</taxon>
    </lineage>
</organism>
<dbReference type="EMBL" id="QMIE01000004">
    <property type="protein sequence ID" value="TVM18396.1"/>
    <property type="molecule type" value="Genomic_DNA"/>
</dbReference>
<protein>
    <submittedName>
        <fullName evidence="1">PilZ domain-containing protein</fullName>
    </submittedName>
</protein>
<dbReference type="AlphaFoldDB" id="A0A7M3MGF1"/>
<dbReference type="RefSeq" id="WP_144302400.1">
    <property type="nucleotide sequence ID" value="NZ_QMIE01000004.1"/>
</dbReference>
<reference evidence="1 2" key="1">
    <citation type="submission" date="2018-06" db="EMBL/GenBank/DDBJ databases">
        <title>Complete genome of Desulfovibrio indonesiensis P37SLT.</title>
        <authorList>
            <person name="Crispim J.S."/>
            <person name="Vidigal P.M.P."/>
            <person name="Silva L.C.F."/>
            <person name="Laguardia C.N."/>
            <person name="Araujo L.C."/>
            <person name="Dias R.S."/>
            <person name="Sousa M.P."/>
            <person name="Paula S.O."/>
            <person name="Silva C."/>
        </authorList>
    </citation>
    <scope>NUCLEOTIDE SEQUENCE [LARGE SCALE GENOMIC DNA]</scope>
    <source>
        <strain evidence="1 2">P37SLT</strain>
    </source>
</reference>
<gene>
    <name evidence="1" type="ORF">DPQ33_06505</name>
</gene>
<proteinExistence type="predicted"/>
<evidence type="ECO:0000313" key="1">
    <source>
        <dbReference type="EMBL" id="TVM18396.1"/>
    </source>
</evidence>
<name>A0A7M3MGF1_9BACT</name>
<dbReference type="OrthoDB" id="5516626at2"/>
<keyword evidence="2" id="KW-1185">Reference proteome</keyword>
<accession>A0A7M3MGF1</accession>